<dbReference type="EMBL" id="CM029044">
    <property type="protein sequence ID" value="KAG2608179.1"/>
    <property type="molecule type" value="Genomic_DNA"/>
</dbReference>
<comment type="caution">
    <text evidence="1">The sequence shown here is derived from an EMBL/GenBank/DDBJ whole genome shotgun (WGS) entry which is preliminary data.</text>
</comment>
<evidence type="ECO:0000313" key="1">
    <source>
        <dbReference type="EMBL" id="KAG2608179.1"/>
    </source>
</evidence>
<gene>
    <name evidence="1" type="ORF">PVAP13_4NG283000</name>
</gene>
<organism evidence="1 2">
    <name type="scientific">Panicum virgatum</name>
    <name type="common">Blackwell switchgrass</name>
    <dbReference type="NCBI Taxonomy" id="38727"/>
    <lineage>
        <taxon>Eukaryota</taxon>
        <taxon>Viridiplantae</taxon>
        <taxon>Streptophyta</taxon>
        <taxon>Embryophyta</taxon>
        <taxon>Tracheophyta</taxon>
        <taxon>Spermatophyta</taxon>
        <taxon>Magnoliopsida</taxon>
        <taxon>Liliopsida</taxon>
        <taxon>Poales</taxon>
        <taxon>Poaceae</taxon>
        <taxon>PACMAD clade</taxon>
        <taxon>Panicoideae</taxon>
        <taxon>Panicodae</taxon>
        <taxon>Paniceae</taxon>
        <taxon>Panicinae</taxon>
        <taxon>Panicum</taxon>
        <taxon>Panicum sect. Hiantes</taxon>
    </lineage>
</organism>
<reference evidence="1" key="1">
    <citation type="submission" date="2020-05" db="EMBL/GenBank/DDBJ databases">
        <title>WGS assembly of Panicum virgatum.</title>
        <authorList>
            <person name="Lovell J.T."/>
            <person name="Jenkins J."/>
            <person name="Shu S."/>
            <person name="Juenger T.E."/>
            <person name="Schmutz J."/>
        </authorList>
    </citation>
    <scope>NUCLEOTIDE SEQUENCE</scope>
    <source>
        <strain evidence="1">AP13</strain>
    </source>
</reference>
<proteinExistence type="predicted"/>
<dbReference type="AlphaFoldDB" id="A0A8T0TJM8"/>
<protein>
    <submittedName>
        <fullName evidence="1">Uncharacterized protein</fullName>
    </submittedName>
</protein>
<keyword evidence="2" id="KW-1185">Reference proteome</keyword>
<dbReference type="OrthoDB" id="409173at2759"/>
<dbReference type="Proteomes" id="UP000823388">
    <property type="component" value="Chromosome 4N"/>
</dbReference>
<sequence>MPSSYSGRTSLLDPSPCHVRELPMDAAQAPAGVVVNIEALAGQRGSNAPAAPKDQAWKKFLCHVGPGFMVSLAFLDLRNLVFSQQLLLKASLFNCGTASANGVCLDT</sequence>
<accession>A0A8T0TJM8</accession>
<name>A0A8T0TJM8_PANVG</name>
<evidence type="ECO:0000313" key="2">
    <source>
        <dbReference type="Proteomes" id="UP000823388"/>
    </source>
</evidence>